<proteinExistence type="predicted"/>
<gene>
    <name evidence="1" type="ORF">ACFSW8_02810</name>
</gene>
<evidence type="ECO:0000313" key="1">
    <source>
        <dbReference type="EMBL" id="MFD2157824.1"/>
    </source>
</evidence>
<dbReference type="EMBL" id="JBHUJB010000013">
    <property type="protein sequence ID" value="MFD2157824.1"/>
    <property type="molecule type" value="Genomic_DNA"/>
</dbReference>
<dbReference type="RefSeq" id="WP_377089015.1">
    <property type="nucleotide sequence ID" value="NZ_JBHSJL010000014.1"/>
</dbReference>
<name>A0ABW4Z7E0_9BACT</name>
<dbReference type="Proteomes" id="UP001597389">
    <property type="component" value="Unassembled WGS sequence"/>
</dbReference>
<keyword evidence="2" id="KW-1185">Reference proteome</keyword>
<sequence>MTDKDKEPVWDLLDNASTQKADPMFAKNVMRSIRLEETPATPWWKKCLSPAPVVGTLATAAACVALILTQQSSTPEKSPETLVATSTEDSFEEVTASYSASEDFDDIISPISLIASNDTNSLSEIDLFLEL</sequence>
<reference evidence="2" key="1">
    <citation type="journal article" date="2019" name="Int. J. Syst. Evol. Microbiol.">
        <title>The Global Catalogue of Microorganisms (GCM) 10K type strain sequencing project: providing services to taxonomists for standard genome sequencing and annotation.</title>
        <authorList>
            <consortium name="The Broad Institute Genomics Platform"/>
            <consortium name="The Broad Institute Genome Sequencing Center for Infectious Disease"/>
            <person name="Wu L."/>
            <person name="Ma J."/>
        </authorList>
    </citation>
    <scope>NUCLEOTIDE SEQUENCE [LARGE SCALE GENOMIC DNA]</scope>
    <source>
        <strain evidence="2">CCUG 57942</strain>
    </source>
</reference>
<evidence type="ECO:0000313" key="2">
    <source>
        <dbReference type="Proteomes" id="UP001597389"/>
    </source>
</evidence>
<comment type="caution">
    <text evidence="1">The sequence shown here is derived from an EMBL/GenBank/DDBJ whole genome shotgun (WGS) entry which is preliminary data.</text>
</comment>
<accession>A0ABW4Z7E0</accession>
<protein>
    <submittedName>
        <fullName evidence="1">Uncharacterized protein</fullName>
    </submittedName>
</protein>
<organism evidence="1 2">
    <name type="scientific">Rubritalea tangerina</name>
    <dbReference type="NCBI Taxonomy" id="430798"/>
    <lineage>
        <taxon>Bacteria</taxon>
        <taxon>Pseudomonadati</taxon>
        <taxon>Verrucomicrobiota</taxon>
        <taxon>Verrucomicrobiia</taxon>
        <taxon>Verrucomicrobiales</taxon>
        <taxon>Rubritaleaceae</taxon>
        <taxon>Rubritalea</taxon>
    </lineage>
</organism>